<proteinExistence type="predicted"/>
<protein>
    <recommendedName>
        <fullName evidence="3">DUF1820 family protein</fullName>
    </recommendedName>
</protein>
<comment type="caution">
    <text evidence="1">The sequence shown here is derived from an EMBL/GenBank/DDBJ whole genome shotgun (WGS) entry which is preliminary data.</text>
</comment>
<dbReference type="InterPro" id="IPR014949">
    <property type="entry name" value="DUF1820"/>
</dbReference>
<reference evidence="1 2" key="1">
    <citation type="journal article" date="2015" name="Stand. Genomic Sci.">
        <title>Genomic Encyclopedia of Bacterial and Archaeal Type Strains, Phase III: the genomes of soil and plant-associated and newly described type strains.</title>
        <authorList>
            <person name="Whitman W.B."/>
            <person name="Woyke T."/>
            <person name="Klenk H.P."/>
            <person name="Zhou Y."/>
            <person name="Lilburn T.G."/>
            <person name="Beck B.J."/>
            <person name="De Vos P."/>
            <person name="Vandamme P."/>
            <person name="Eisen J.A."/>
            <person name="Garrity G."/>
            <person name="Hugenholtz P."/>
            <person name="Kyrpides N.C."/>
        </authorList>
    </citation>
    <scope>NUCLEOTIDE SEQUENCE [LARGE SCALE GENOMIC DNA]</scope>
    <source>
        <strain evidence="1 2">A3</strain>
    </source>
</reference>
<dbReference type="Proteomes" id="UP000294862">
    <property type="component" value="Unassembled WGS sequence"/>
</dbReference>
<sequence>MPAIPGPATTPCDVSRGSYNRRMRKTKLYKVSFLSQGKSIELYARHVASSHLWGFTEVGELVFDTPGEALVVDPSEERLREEFKDTTMLHVPMHAIVRIEEVARRGVAAIRDAASGDKIMPFPLAPPRAK</sequence>
<dbReference type="AlphaFoldDB" id="A0A4R2IH16"/>
<dbReference type="EMBL" id="SLWQ01000001">
    <property type="protein sequence ID" value="TCO43018.1"/>
    <property type="molecule type" value="Genomic_DNA"/>
</dbReference>
<evidence type="ECO:0008006" key="3">
    <source>
        <dbReference type="Google" id="ProtNLM"/>
    </source>
</evidence>
<evidence type="ECO:0000313" key="2">
    <source>
        <dbReference type="Proteomes" id="UP000294862"/>
    </source>
</evidence>
<name>A0A4R2IH16_9GAMM</name>
<dbReference type="Pfam" id="PF08850">
    <property type="entry name" value="DUF1820"/>
    <property type="match status" value="1"/>
</dbReference>
<accession>A0A4R2IH16</accession>
<keyword evidence="2" id="KW-1185">Reference proteome</keyword>
<organism evidence="1 2">
    <name type="scientific">Dokdonella fugitiva</name>
    <dbReference type="NCBI Taxonomy" id="328517"/>
    <lineage>
        <taxon>Bacteria</taxon>
        <taxon>Pseudomonadati</taxon>
        <taxon>Pseudomonadota</taxon>
        <taxon>Gammaproteobacteria</taxon>
        <taxon>Lysobacterales</taxon>
        <taxon>Rhodanobacteraceae</taxon>
        <taxon>Dokdonella</taxon>
    </lineage>
</organism>
<evidence type="ECO:0000313" key="1">
    <source>
        <dbReference type="EMBL" id="TCO43018.1"/>
    </source>
</evidence>
<gene>
    <name evidence="1" type="ORF">EV148_101431</name>
</gene>